<dbReference type="RefSeq" id="WP_055008632.1">
    <property type="nucleotide sequence ID" value="NZ_LJPW01000057.1"/>
</dbReference>
<dbReference type="Pfam" id="PF06864">
    <property type="entry name" value="PAP_PilO"/>
    <property type="match status" value="1"/>
</dbReference>
<proteinExistence type="predicted"/>
<evidence type="ECO:0000313" key="2">
    <source>
        <dbReference type="Proteomes" id="UP000278587"/>
    </source>
</evidence>
<protein>
    <submittedName>
        <fullName evidence="1">Type IV pilus protein</fullName>
    </submittedName>
</protein>
<reference evidence="1 2" key="1">
    <citation type="submission" date="2018-08" db="EMBL/GenBank/DDBJ databases">
        <title>Recombination of ecologically and evolutionarily significant loci maintains genetic cohesion in the Pseudomonas syringae species complex.</title>
        <authorList>
            <person name="Dillon M."/>
            <person name="Thakur S."/>
            <person name="Almeida R.N.D."/>
            <person name="Weir B.S."/>
            <person name="Guttman D.S."/>
        </authorList>
    </citation>
    <scope>NUCLEOTIDE SEQUENCE [LARGE SCALE GENOMIC DNA]</scope>
    <source>
        <strain evidence="1 2">ICMP 4086</strain>
    </source>
</reference>
<dbReference type="InterPro" id="IPR009663">
    <property type="entry name" value="PAP_PilO"/>
</dbReference>
<gene>
    <name evidence="1" type="ORF">ALQ84_04075</name>
</gene>
<dbReference type="EMBL" id="RBOC01000004">
    <property type="protein sequence ID" value="RMM15491.1"/>
    <property type="molecule type" value="Genomic_DNA"/>
</dbReference>
<comment type="caution">
    <text evidence="1">The sequence shown here is derived from an EMBL/GenBank/DDBJ whole genome shotgun (WGS) entry which is preliminary data.</text>
</comment>
<dbReference type="AlphaFoldDB" id="A0A0P9KDR3"/>
<accession>A0A0P9KDR3</accession>
<organism evidence="1 2">
    <name type="scientific">Pseudomonas caricapapayae</name>
    <dbReference type="NCBI Taxonomy" id="46678"/>
    <lineage>
        <taxon>Bacteria</taxon>
        <taxon>Pseudomonadati</taxon>
        <taxon>Pseudomonadota</taxon>
        <taxon>Gammaproteobacteria</taxon>
        <taxon>Pseudomonadales</taxon>
        <taxon>Pseudomonadaceae</taxon>
        <taxon>Pseudomonas</taxon>
    </lineage>
</organism>
<dbReference type="Proteomes" id="UP000278587">
    <property type="component" value="Unassembled WGS sequence"/>
</dbReference>
<sequence>MANLFSLIRKRATRPPTPSDGKVQILTYHGRSFVTGLLWHPLGSLTGYMKEARQFGRTQQMDIVAIRHTESVIQAGFVSQNDGAVKGMYSLAAALAGQLGASWLAAWKIEDAEDRYALVAVYRGAVIPGADLVGSSEEIKKKVAQQLSRSMSFDKIFLPPEFGRGGDQFDPETLLQPSNLKREYKLTPLAFGLSRQELLKAGVIGALVVVGLIAWHQWNEHKLQLARQAQQAAEAARQAELDALNQRTHSPVVIEALVHPWVKQPSVPVFLRGCNGSIDQLPPAIEGWLFVSAKCDGTLMSANYNRTGNSTTLAFSAATAGYFADTPAFYDEGNMAAVKLTFELPLAGDDVLNPATQALDSITSWLQAQNVQPKITEVPVTVVQPPALPGQPAPPPPPPPDYRHFEIRYTSLLPPATVLQGVESTGMRLREIKTDFQDGKLTWNVIGDLYVH</sequence>
<dbReference type="OrthoDB" id="6459111at2"/>
<name>A0A0P9KDR3_9PSED</name>
<evidence type="ECO:0000313" key="1">
    <source>
        <dbReference type="EMBL" id="RMM15491.1"/>
    </source>
</evidence>